<keyword evidence="2 8" id="KW-0808">Transferase</keyword>
<protein>
    <submittedName>
        <fullName evidence="8">L,D-transpeptidase</fullName>
        <ecNumber evidence="8">2.-.-.-</ecNumber>
    </submittedName>
</protein>
<dbReference type="InterPro" id="IPR038063">
    <property type="entry name" value="Transpep_catalytic_dom"/>
</dbReference>
<feature type="domain" description="L,D-TPase catalytic" evidence="7">
    <location>
        <begin position="203"/>
        <end position="343"/>
    </location>
</feature>
<sequence length="343" mass="39363">MSIRLSRREFLRLMGLGLGALAFYPSVGVLQDATQEDLLRVTVRSVSVYSQPSDQSRIRFQRYRDELVNIYAEVESEAGPAHNPVWYRVWGGYIHRANTQRVRIQYNPVPAELPTALVLAEVTVPFTQALRYTRAQGWQPLYRLYYESTHWVVGIDEGPDGSPWYRLKDELLELEYHVPAVHLRLFKPEEFAPISPEVPAHQKWIEVSIARQTLTCYEGETPVFQTKISSGLFRSPPGEIPWETPKGEFNIFSKMPSKHMGEGRLTGNPEDYELPGVPWTCFFEATGVAFHGTYWHTDFGTPRSHGCINMRTAEARWLYRWTTPVAGPEDIEKRGYGTRVVVI</sequence>
<dbReference type="EC" id="2.-.-.-" evidence="8"/>
<keyword evidence="4 6" id="KW-0573">Peptidoglycan synthesis</keyword>
<dbReference type="Pfam" id="PF03734">
    <property type="entry name" value="YkuD"/>
    <property type="match status" value="1"/>
</dbReference>
<dbReference type="Proteomes" id="UP001254165">
    <property type="component" value="Unassembled WGS sequence"/>
</dbReference>
<feature type="active site" description="Nucleophile" evidence="6">
    <location>
        <position position="307"/>
    </location>
</feature>
<evidence type="ECO:0000256" key="4">
    <source>
        <dbReference type="ARBA" id="ARBA00022984"/>
    </source>
</evidence>
<comment type="caution">
    <text evidence="8">The sequence shown here is derived from an EMBL/GenBank/DDBJ whole genome shotgun (WGS) entry which is preliminary data.</text>
</comment>
<name>A0ABU3NMH6_9CHLR</name>
<dbReference type="RefSeq" id="WP_315624695.1">
    <property type="nucleotide sequence ID" value="NZ_JAUHMF010000001.1"/>
</dbReference>
<evidence type="ECO:0000256" key="6">
    <source>
        <dbReference type="PROSITE-ProRule" id="PRU01373"/>
    </source>
</evidence>
<proteinExistence type="predicted"/>
<dbReference type="PROSITE" id="PS51318">
    <property type="entry name" value="TAT"/>
    <property type="match status" value="1"/>
</dbReference>
<dbReference type="InterPro" id="IPR050979">
    <property type="entry name" value="LD-transpeptidase"/>
</dbReference>
<feature type="active site" description="Proton donor/acceptor" evidence="6">
    <location>
        <position position="291"/>
    </location>
</feature>
<reference evidence="8 9" key="1">
    <citation type="submission" date="2023-07" db="EMBL/GenBank/DDBJ databases">
        <title>Novel species of Thermanaerothrix with wide hydrolytic capabilities.</title>
        <authorList>
            <person name="Zayulina K.S."/>
            <person name="Podosokorskaya O.A."/>
            <person name="Elcheninov A.G."/>
        </authorList>
    </citation>
    <scope>NUCLEOTIDE SEQUENCE [LARGE SCALE GENOMIC DNA]</scope>
    <source>
        <strain evidence="8 9">4228-RoL</strain>
    </source>
</reference>
<dbReference type="CDD" id="cd16913">
    <property type="entry name" value="YkuD_like"/>
    <property type="match status" value="1"/>
</dbReference>
<gene>
    <name evidence="8" type="ORF">QYE77_07175</name>
</gene>
<comment type="pathway">
    <text evidence="1 6">Cell wall biogenesis; peptidoglycan biosynthesis.</text>
</comment>
<keyword evidence="5 6" id="KW-0961">Cell wall biogenesis/degradation</keyword>
<evidence type="ECO:0000259" key="7">
    <source>
        <dbReference type="PROSITE" id="PS52029"/>
    </source>
</evidence>
<accession>A0ABU3NMH6</accession>
<dbReference type="EMBL" id="JAUHMF010000001">
    <property type="protein sequence ID" value="MDT8898048.1"/>
    <property type="molecule type" value="Genomic_DNA"/>
</dbReference>
<evidence type="ECO:0000256" key="3">
    <source>
        <dbReference type="ARBA" id="ARBA00022960"/>
    </source>
</evidence>
<dbReference type="Gene3D" id="2.40.440.10">
    <property type="entry name" value="L,D-transpeptidase catalytic domain-like"/>
    <property type="match status" value="1"/>
</dbReference>
<dbReference type="PROSITE" id="PS52029">
    <property type="entry name" value="LD_TPASE"/>
    <property type="match status" value="1"/>
</dbReference>
<evidence type="ECO:0000313" key="9">
    <source>
        <dbReference type="Proteomes" id="UP001254165"/>
    </source>
</evidence>
<keyword evidence="9" id="KW-1185">Reference proteome</keyword>
<evidence type="ECO:0000256" key="1">
    <source>
        <dbReference type="ARBA" id="ARBA00004752"/>
    </source>
</evidence>
<dbReference type="InterPro" id="IPR006311">
    <property type="entry name" value="TAT_signal"/>
</dbReference>
<organism evidence="8 9">
    <name type="scientific">Thermanaerothrix solaris</name>
    <dbReference type="NCBI Taxonomy" id="3058434"/>
    <lineage>
        <taxon>Bacteria</taxon>
        <taxon>Bacillati</taxon>
        <taxon>Chloroflexota</taxon>
        <taxon>Anaerolineae</taxon>
        <taxon>Anaerolineales</taxon>
        <taxon>Anaerolineaceae</taxon>
        <taxon>Thermanaerothrix</taxon>
    </lineage>
</organism>
<evidence type="ECO:0000256" key="5">
    <source>
        <dbReference type="ARBA" id="ARBA00023316"/>
    </source>
</evidence>
<dbReference type="GO" id="GO:0016740">
    <property type="term" value="F:transferase activity"/>
    <property type="evidence" value="ECO:0007669"/>
    <property type="project" value="UniProtKB-KW"/>
</dbReference>
<dbReference type="PANTHER" id="PTHR30582">
    <property type="entry name" value="L,D-TRANSPEPTIDASE"/>
    <property type="match status" value="1"/>
</dbReference>
<dbReference type="SUPFAM" id="SSF141523">
    <property type="entry name" value="L,D-transpeptidase catalytic domain-like"/>
    <property type="match status" value="1"/>
</dbReference>
<dbReference type="InterPro" id="IPR005490">
    <property type="entry name" value="LD_TPept_cat_dom"/>
</dbReference>
<evidence type="ECO:0000313" key="8">
    <source>
        <dbReference type="EMBL" id="MDT8898048.1"/>
    </source>
</evidence>
<dbReference type="PANTHER" id="PTHR30582:SF2">
    <property type="entry name" value="L,D-TRANSPEPTIDASE YCIB-RELATED"/>
    <property type="match status" value="1"/>
</dbReference>
<keyword evidence="3 6" id="KW-0133">Cell shape</keyword>
<evidence type="ECO:0000256" key="2">
    <source>
        <dbReference type="ARBA" id="ARBA00022679"/>
    </source>
</evidence>